<sequence length="202" mass="23070">MENSDDPCDVVVNGDENNRHDSVPSTSTSSSYKLFGRQRSVHQMMGGGKAADVILWRRRRVSCGLMMVATVAWFLFERSGLSFLSVCCDILLILIVLRFLRANYAVLRERQLQSLPELVLSEEMVVIALWLLSVIGSLISFCTLAYIGTIIFITLPALYDKFEDRVDRYAGVIHQKFSKHYKIVDESVISRIPRNLRRHKDL</sequence>
<evidence type="ECO:0000256" key="4">
    <source>
        <dbReference type="ARBA" id="ARBA00022989"/>
    </source>
</evidence>
<feature type="transmembrane region" description="Helical" evidence="6">
    <location>
        <begin position="138"/>
        <end position="159"/>
    </location>
</feature>
<evidence type="ECO:0000313" key="10">
    <source>
        <dbReference type="RefSeq" id="XP_071929830.1"/>
    </source>
</evidence>
<name>A0ABM4WDK5_COFAR</name>
<dbReference type="Proteomes" id="UP001652660">
    <property type="component" value="Chromosome 2c"/>
</dbReference>
<evidence type="ECO:0000256" key="7">
    <source>
        <dbReference type="SAM" id="MobiDB-lite"/>
    </source>
</evidence>
<evidence type="ECO:0000256" key="6">
    <source>
        <dbReference type="RuleBase" id="RU363132"/>
    </source>
</evidence>
<accession>A0ABM4WDK5</accession>
<dbReference type="PANTHER" id="PTHR10994:SF67">
    <property type="entry name" value="RETICULON-LIKE PROTEIN B16"/>
    <property type="match status" value="1"/>
</dbReference>
<keyword evidence="5 6" id="KW-0472">Membrane</keyword>
<evidence type="ECO:0000256" key="3">
    <source>
        <dbReference type="ARBA" id="ARBA00022824"/>
    </source>
</evidence>
<evidence type="ECO:0000313" key="9">
    <source>
        <dbReference type="Proteomes" id="UP001652660"/>
    </source>
</evidence>
<gene>
    <name evidence="10" type="primary">LOC113725284</name>
</gene>
<dbReference type="Pfam" id="PF02453">
    <property type="entry name" value="Reticulon"/>
    <property type="match status" value="1"/>
</dbReference>
<keyword evidence="3 6" id="KW-0256">Endoplasmic reticulum</keyword>
<dbReference type="PANTHER" id="PTHR10994">
    <property type="entry name" value="RETICULON"/>
    <property type="match status" value="1"/>
</dbReference>
<keyword evidence="4 6" id="KW-1133">Transmembrane helix</keyword>
<comment type="subcellular location">
    <subcellularLocation>
        <location evidence="1 6">Endoplasmic reticulum membrane</location>
        <topology evidence="1 6">Multi-pass membrane protein</topology>
    </subcellularLocation>
</comment>
<evidence type="ECO:0000259" key="8">
    <source>
        <dbReference type="PROSITE" id="PS50845"/>
    </source>
</evidence>
<dbReference type="InterPro" id="IPR003388">
    <property type="entry name" value="Reticulon"/>
</dbReference>
<keyword evidence="2 6" id="KW-0812">Transmembrane</keyword>
<proteinExistence type="predicted"/>
<dbReference type="PROSITE" id="PS50845">
    <property type="entry name" value="RETICULON"/>
    <property type="match status" value="1"/>
</dbReference>
<evidence type="ECO:0000256" key="5">
    <source>
        <dbReference type="ARBA" id="ARBA00023136"/>
    </source>
</evidence>
<protein>
    <recommendedName>
        <fullName evidence="6">Reticulon-like protein</fullName>
    </recommendedName>
</protein>
<keyword evidence="9" id="KW-1185">Reference proteome</keyword>
<reference evidence="10" key="1">
    <citation type="submission" date="2025-08" db="UniProtKB">
        <authorList>
            <consortium name="RefSeq"/>
        </authorList>
    </citation>
    <scope>IDENTIFICATION</scope>
    <source>
        <tissue evidence="10">Leaves</tissue>
    </source>
</reference>
<feature type="domain" description="Reticulon" evidence="8">
    <location>
        <begin position="50"/>
        <end position="202"/>
    </location>
</feature>
<dbReference type="InterPro" id="IPR045064">
    <property type="entry name" value="Reticulon-like"/>
</dbReference>
<feature type="transmembrane region" description="Helical" evidence="6">
    <location>
        <begin position="59"/>
        <end position="76"/>
    </location>
</feature>
<dbReference type="GeneID" id="113725284"/>
<dbReference type="RefSeq" id="XP_071929830.1">
    <property type="nucleotide sequence ID" value="XM_072073729.1"/>
</dbReference>
<feature type="transmembrane region" description="Helical" evidence="6">
    <location>
        <begin position="82"/>
        <end position="100"/>
    </location>
</feature>
<evidence type="ECO:0000256" key="1">
    <source>
        <dbReference type="ARBA" id="ARBA00004477"/>
    </source>
</evidence>
<feature type="region of interest" description="Disordered" evidence="7">
    <location>
        <begin position="1"/>
        <end position="31"/>
    </location>
</feature>
<evidence type="ECO:0000256" key="2">
    <source>
        <dbReference type="ARBA" id="ARBA00022692"/>
    </source>
</evidence>
<organism evidence="9 10">
    <name type="scientific">Coffea arabica</name>
    <name type="common">Arabian coffee</name>
    <dbReference type="NCBI Taxonomy" id="13443"/>
    <lineage>
        <taxon>Eukaryota</taxon>
        <taxon>Viridiplantae</taxon>
        <taxon>Streptophyta</taxon>
        <taxon>Embryophyta</taxon>
        <taxon>Tracheophyta</taxon>
        <taxon>Spermatophyta</taxon>
        <taxon>Magnoliopsida</taxon>
        <taxon>eudicotyledons</taxon>
        <taxon>Gunneridae</taxon>
        <taxon>Pentapetalae</taxon>
        <taxon>asterids</taxon>
        <taxon>lamiids</taxon>
        <taxon>Gentianales</taxon>
        <taxon>Rubiaceae</taxon>
        <taxon>Ixoroideae</taxon>
        <taxon>Gardenieae complex</taxon>
        <taxon>Bertiereae - Coffeeae clade</taxon>
        <taxon>Coffeeae</taxon>
        <taxon>Coffea</taxon>
    </lineage>
</organism>